<evidence type="ECO:0000256" key="2">
    <source>
        <dbReference type="ARBA" id="ARBA00022771"/>
    </source>
</evidence>
<evidence type="ECO:0000259" key="6">
    <source>
        <dbReference type="PROSITE" id="PS50865"/>
    </source>
</evidence>
<gene>
    <name evidence="7" type="ORF">BU26DRAFT_532484</name>
</gene>
<name>A0A6A6I984_9PLEO</name>
<evidence type="ECO:0000313" key="8">
    <source>
        <dbReference type="Proteomes" id="UP000800094"/>
    </source>
</evidence>
<evidence type="ECO:0000256" key="5">
    <source>
        <dbReference type="SAM" id="MobiDB-lite"/>
    </source>
</evidence>
<accession>A0A6A6I984</accession>
<dbReference type="InterPro" id="IPR024119">
    <property type="entry name" value="TF_DEAF-1"/>
</dbReference>
<dbReference type="AlphaFoldDB" id="A0A6A6I984"/>
<dbReference type="Pfam" id="PF01753">
    <property type="entry name" value="zf-MYND"/>
    <property type="match status" value="1"/>
</dbReference>
<sequence length="222" mass="24764">MASEFRTCASCKKTSAEVPNMKRCAKCQSTDYCSRDCQKADWKTHKKHVPNPFTRLDDNTYLYDRPEKDVYKLLIDAFRMHQADGFTFEGRREPNSVYTGAASSLPGFQAFMNVLSSRPGLLPPWWNTEKQKECEEFGESGANWSSLKKQVTKADVIEHYGEPKMPMQLRMFAEEVYQRPPPGGPPPGPPGSSSGRGMRALMMAMEGGGGGDGPPFMSMMGL</sequence>
<dbReference type="InterPro" id="IPR002893">
    <property type="entry name" value="Znf_MYND"/>
</dbReference>
<feature type="compositionally biased region" description="Pro residues" evidence="5">
    <location>
        <begin position="179"/>
        <end position="190"/>
    </location>
</feature>
<keyword evidence="8" id="KW-1185">Reference proteome</keyword>
<dbReference type="GO" id="GO:0000981">
    <property type="term" value="F:DNA-binding transcription factor activity, RNA polymerase II-specific"/>
    <property type="evidence" value="ECO:0007669"/>
    <property type="project" value="TreeGrafter"/>
</dbReference>
<dbReference type="GO" id="GO:0008270">
    <property type="term" value="F:zinc ion binding"/>
    <property type="evidence" value="ECO:0007669"/>
    <property type="project" value="UniProtKB-KW"/>
</dbReference>
<keyword evidence="2 4" id="KW-0863">Zinc-finger</keyword>
<protein>
    <recommendedName>
        <fullName evidence="6">MYND-type domain-containing protein</fullName>
    </recommendedName>
</protein>
<dbReference type="GeneID" id="54584429"/>
<evidence type="ECO:0000256" key="3">
    <source>
        <dbReference type="ARBA" id="ARBA00022833"/>
    </source>
</evidence>
<dbReference type="RefSeq" id="XP_033681783.1">
    <property type="nucleotide sequence ID" value="XM_033831099.1"/>
</dbReference>
<dbReference type="PANTHER" id="PTHR10237">
    <property type="entry name" value="DEFORMED EPIDERMAL AUTOREGULATORY FACTOR 1 HOMOLOG SUPPRESSIN"/>
    <property type="match status" value="1"/>
</dbReference>
<feature type="domain" description="MYND-type" evidence="6">
    <location>
        <begin position="8"/>
        <end position="49"/>
    </location>
</feature>
<dbReference type="GO" id="GO:0005634">
    <property type="term" value="C:nucleus"/>
    <property type="evidence" value="ECO:0007669"/>
    <property type="project" value="TreeGrafter"/>
</dbReference>
<proteinExistence type="predicted"/>
<dbReference type="PROSITE" id="PS50865">
    <property type="entry name" value="ZF_MYND_2"/>
    <property type="match status" value="1"/>
</dbReference>
<dbReference type="Proteomes" id="UP000800094">
    <property type="component" value="Unassembled WGS sequence"/>
</dbReference>
<dbReference type="PANTHER" id="PTHR10237:SF14">
    <property type="entry name" value="MYND-TYPE DOMAIN-CONTAINING PROTEIN"/>
    <property type="match status" value="1"/>
</dbReference>
<dbReference type="OrthoDB" id="432970at2759"/>
<reference evidence="7" key="1">
    <citation type="journal article" date="2020" name="Stud. Mycol.">
        <title>101 Dothideomycetes genomes: a test case for predicting lifestyles and emergence of pathogens.</title>
        <authorList>
            <person name="Haridas S."/>
            <person name="Albert R."/>
            <person name="Binder M."/>
            <person name="Bloem J."/>
            <person name="Labutti K."/>
            <person name="Salamov A."/>
            <person name="Andreopoulos B."/>
            <person name="Baker S."/>
            <person name="Barry K."/>
            <person name="Bills G."/>
            <person name="Bluhm B."/>
            <person name="Cannon C."/>
            <person name="Castanera R."/>
            <person name="Culley D."/>
            <person name="Daum C."/>
            <person name="Ezra D."/>
            <person name="Gonzalez J."/>
            <person name="Henrissat B."/>
            <person name="Kuo A."/>
            <person name="Liang C."/>
            <person name="Lipzen A."/>
            <person name="Lutzoni F."/>
            <person name="Magnuson J."/>
            <person name="Mondo S."/>
            <person name="Nolan M."/>
            <person name="Ohm R."/>
            <person name="Pangilinan J."/>
            <person name="Park H.-J."/>
            <person name="Ramirez L."/>
            <person name="Alfaro M."/>
            <person name="Sun H."/>
            <person name="Tritt A."/>
            <person name="Yoshinaga Y."/>
            <person name="Zwiers L.-H."/>
            <person name="Turgeon B."/>
            <person name="Goodwin S."/>
            <person name="Spatafora J."/>
            <person name="Crous P."/>
            <person name="Grigoriev I."/>
        </authorList>
    </citation>
    <scope>NUCLEOTIDE SEQUENCE</scope>
    <source>
        <strain evidence="7">CBS 122368</strain>
    </source>
</reference>
<evidence type="ECO:0000313" key="7">
    <source>
        <dbReference type="EMBL" id="KAF2246779.1"/>
    </source>
</evidence>
<keyword evidence="3" id="KW-0862">Zinc</keyword>
<dbReference type="Gene3D" id="6.10.140.2220">
    <property type="match status" value="1"/>
</dbReference>
<keyword evidence="1" id="KW-0479">Metal-binding</keyword>
<feature type="region of interest" description="Disordered" evidence="5">
    <location>
        <begin position="177"/>
        <end position="197"/>
    </location>
</feature>
<feature type="region of interest" description="Disordered" evidence="5">
    <location>
        <begin position="203"/>
        <end position="222"/>
    </location>
</feature>
<evidence type="ECO:0000256" key="4">
    <source>
        <dbReference type="PROSITE-ProRule" id="PRU00134"/>
    </source>
</evidence>
<dbReference type="SUPFAM" id="SSF144232">
    <property type="entry name" value="HIT/MYND zinc finger-like"/>
    <property type="match status" value="1"/>
</dbReference>
<dbReference type="EMBL" id="ML987198">
    <property type="protein sequence ID" value="KAF2246779.1"/>
    <property type="molecule type" value="Genomic_DNA"/>
</dbReference>
<organism evidence="7 8">
    <name type="scientific">Trematosphaeria pertusa</name>
    <dbReference type="NCBI Taxonomy" id="390896"/>
    <lineage>
        <taxon>Eukaryota</taxon>
        <taxon>Fungi</taxon>
        <taxon>Dikarya</taxon>
        <taxon>Ascomycota</taxon>
        <taxon>Pezizomycotina</taxon>
        <taxon>Dothideomycetes</taxon>
        <taxon>Pleosporomycetidae</taxon>
        <taxon>Pleosporales</taxon>
        <taxon>Massarineae</taxon>
        <taxon>Trematosphaeriaceae</taxon>
        <taxon>Trematosphaeria</taxon>
    </lineage>
</organism>
<evidence type="ECO:0000256" key="1">
    <source>
        <dbReference type="ARBA" id="ARBA00022723"/>
    </source>
</evidence>